<sequence>MKNQKSKILLIAMGNSIHTVRWVSLFSELDCEVHLFSSFTVPFAAYDTKYASNVKLYNFDPQAKKYFKAWFRNPFKYIKTALRFNVDALKIALAPAVKEYEVSQLAKLINENDFALIHTLHTQTSAALLDATLPYLKKERPKWVNTVWGSDLYLHQWITSSRIQLVNLLPKIDFYWGEGRRDYDLAKELGFKGAFLPPIPAFGGFDMKQVEAIDYVPPSKRKRILVKGYQNVVGRADVAFYALELCADLLHGYEIDLFSYENVIVPTIAEIFSERYGVKVNCISGVPYETILKMHASSRCCLALSTSDGLPAAFIESMACGEFPIQSNTSMGHEWAEDGKTALFVPPEDAVAVAQAIRKVLTDDELVDRAGEINRKTVRYNLDNRKVKEKVSSIYSGLLEGTPLLDPNPDKKIMREELVDNKSDEPLVSVITIAYAHEKFITQALEGVIAQKTDFKFELIIGDDHSPDGTALIIQKYVEAYPDIVQAVLRENNIGAIPNLVDLISRSKGKYIAICDGDDYWTDPLKLQKQVDFLESHSEYSVCCHPVRQFYEDGSQPDQILHPLELAGQEARQRGYLTIHDLIKLNTIASLSTMYRWQISKKLPEWMKKYKVGDYPMLLFHADKGNIGVLPDVMGAYRKHSGGSWWNHNSTEEQILAYLSLLNDINKQLGGRYQKDFAAVIAYITTLELPNFKKEVQNECKLQSSHPLNEEHFTQIMQNVPVSIKFKCIAKRFVKKILSVLLPRGIKERLFMLYHLPEIIATRDAQLSSLHVSVKKLDKLIPETELLGNKINLLWDGLKYLLQEKQDYVVSDFKTALSYYIATGNFNEYYCNYDEIFSDAKQVEKWISSVKQDFTKNVQTCLKSLSEEELEGLSTFYDWLSAPESKDMLARLVAWRLLGFTKVKILSDKDVEEELDFYAEVDRLELPQYQTISDVKFNLKCYNLAQLGYPIRCFAVPITIVMDFVRLQYENEFVKIEKSDVVLDCGACWGDTALLFAERCGSTGKVYSFEFIGSNIQVFNRNLELNPELALTIELVPHPVAEESGIEISVIDNGTASTINFATDDLETKAVLAKTISIDDFVKQKSLSQLDFIKMDIEGAEITALMGARKSIAHFLPKLAIAIYHKPDDLWQIPQLIKSIYPGYSFYIKHNSRSSLETVLLAKVDK</sequence>
<dbReference type="PANTHER" id="PTHR22916">
    <property type="entry name" value="GLYCOSYLTRANSFERASE"/>
    <property type="match status" value="1"/>
</dbReference>
<dbReference type="InterPro" id="IPR029044">
    <property type="entry name" value="Nucleotide-diphossugar_trans"/>
</dbReference>
<gene>
    <name evidence="5" type="ORF">KL86SPO_70486</name>
</gene>
<dbReference type="InterPro" id="IPR028098">
    <property type="entry name" value="Glyco_trans_4-like_N"/>
</dbReference>
<dbReference type="Pfam" id="PF00534">
    <property type="entry name" value="Glycos_transf_1"/>
    <property type="match status" value="1"/>
</dbReference>
<dbReference type="RefSeq" id="WP_288186002.1">
    <property type="nucleotide sequence ID" value="NZ_LT608335.1"/>
</dbReference>
<dbReference type="InterPro" id="IPR001173">
    <property type="entry name" value="Glyco_trans_2-like"/>
</dbReference>
<dbReference type="AlphaFoldDB" id="A0A212M1G5"/>
<evidence type="ECO:0000259" key="1">
    <source>
        <dbReference type="Pfam" id="PF00534"/>
    </source>
</evidence>
<evidence type="ECO:0000259" key="3">
    <source>
        <dbReference type="Pfam" id="PF05050"/>
    </source>
</evidence>
<feature type="domain" description="Methyltransferase FkbM" evidence="3">
    <location>
        <begin position="984"/>
        <end position="1129"/>
    </location>
</feature>
<dbReference type="NCBIfam" id="TIGR01444">
    <property type="entry name" value="fkbM_fam"/>
    <property type="match status" value="1"/>
</dbReference>
<dbReference type="SUPFAM" id="SSF53756">
    <property type="entry name" value="UDP-Glycosyltransferase/glycogen phosphorylase"/>
    <property type="match status" value="1"/>
</dbReference>
<dbReference type="InterPro" id="IPR001296">
    <property type="entry name" value="Glyco_trans_1"/>
</dbReference>
<dbReference type="Gene3D" id="3.40.50.2000">
    <property type="entry name" value="Glycogen Phosphorylase B"/>
    <property type="match status" value="3"/>
</dbReference>
<dbReference type="Gene3D" id="3.40.50.150">
    <property type="entry name" value="Vaccinia Virus protein VP39"/>
    <property type="match status" value="1"/>
</dbReference>
<dbReference type="SUPFAM" id="SSF53448">
    <property type="entry name" value="Nucleotide-diphospho-sugar transferases"/>
    <property type="match status" value="1"/>
</dbReference>
<dbReference type="Pfam" id="PF00535">
    <property type="entry name" value="Glycos_transf_2"/>
    <property type="match status" value="1"/>
</dbReference>
<evidence type="ECO:0000259" key="2">
    <source>
        <dbReference type="Pfam" id="PF00535"/>
    </source>
</evidence>
<feature type="domain" description="Glycosyl transferase family 1" evidence="1">
    <location>
        <begin position="277"/>
        <end position="376"/>
    </location>
</feature>
<dbReference type="InterPro" id="IPR006342">
    <property type="entry name" value="FkbM_mtfrase"/>
</dbReference>
<reference evidence="5" key="1">
    <citation type="submission" date="2016-08" db="EMBL/GenBank/DDBJ databases">
        <authorList>
            <person name="Seilhamer J.J."/>
        </authorList>
    </citation>
    <scope>NUCLEOTIDE SEQUENCE</scope>
    <source>
        <strain evidence="5">86</strain>
    </source>
</reference>
<evidence type="ECO:0000259" key="4">
    <source>
        <dbReference type="Pfam" id="PF13477"/>
    </source>
</evidence>
<organism evidence="5">
    <name type="scientific">uncultured Sporomusa sp</name>
    <dbReference type="NCBI Taxonomy" id="307249"/>
    <lineage>
        <taxon>Bacteria</taxon>
        <taxon>Bacillati</taxon>
        <taxon>Bacillota</taxon>
        <taxon>Negativicutes</taxon>
        <taxon>Selenomonadales</taxon>
        <taxon>Sporomusaceae</taxon>
        <taxon>Sporomusa</taxon>
        <taxon>environmental samples</taxon>
    </lineage>
</organism>
<feature type="domain" description="Glycosyltransferase 2-like" evidence="2">
    <location>
        <begin position="429"/>
        <end position="581"/>
    </location>
</feature>
<dbReference type="InterPro" id="IPR029063">
    <property type="entry name" value="SAM-dependent_MTases_sf"/>
</dbReference>
<dbReference type="SUPFAM" id="SSF53335">
    <property type="entry name" value="S-adenosyl-L-methionine-dependent methyltransferases"/>
    <property type="match status" value="1"/>
</dbReference>
<dbReference type="GO" id="GO:0016758">
    <property type="term" value="F:hexosyltransferase activity"/>
    <property type="evidence" value="ECO:0007669"/>
    <property type="project" value="UniProtKB-ARBA"/>
</dbReference>
<dbReference type="Pfam" id="PF13477">
    <property type="entry name" value="Glyco_trans_4_2"/>
    <property type="match status" value="1"/>
</dbReference>
<dbReference type="Gene3D" id="3.90.550.10">
    <property type="entry name" value="Spore Coat Polysaccharide Biosynthesis Protein SpsA, Chain A"/>
    <property type="match status" value="1"/>
</dbReference>
<evidence type="ECO:0000313" key="5">
    <source>
        <dbReference type="EMBL" id="SCM83628.1"/>
    </source>
</evidence>
<dbReference type="EMBL" id="FMJE01000007">
    <property type="protein sequence ID" value="SCM83628.1"/>
    <property type="molecule type" value="Genomic_DNA"/>
</dbReference>
<proteinExistence type="predicted"/>
<feature type="domain" description="Glycosyltransferase subfamily 4-like N-terminal" evidence="4">
    <location>
        <begin position="81"/>
        <end position="155"/>
    </location>
</feature>
<accession>A0A212M1G5</accession>
<protein>
    <recommendedName>
        <fullName evidence="6">FkbM family methyltransferase</fullName>
    </recommendedName>
</protein>
<name>A0A212M1G5_9FIRM</name>
<dbReference type="PANTHER" id="PTHR22916:SF3">
    <property type="entry name" value="UDP-GLCNAC:BETAGAL BETA-1,3-N-ACETYLGLUCOSAMINYLTRANSFERASE-LIKE PROTEIN 1"/>
    <property type="match status" value="1"/>
</dbReference>
<dbReference type="Pfam" id="PF05050">
    <property type="entry name" value="Methyltransf_21"/>
    <property type="match status" value="1"/>
</dbReference>
<evidence type="ECO:0008006" key="6">
    <source>
        <dbReference type="Google" id="ProtNLM"/>
    </source>
</evidence>